<feature type="domain" description="STAS" evidence="2">
    <location>
        <begin position="66"/>
        <end position="129"/>
    </location>
</feature>
<dbReference type="Pfam" id="PF13466">
    <property type="entry name" value="STAS_2"/>
    <property type="match status" value="1"/>
</dbReference>
<dbReference type="SUPFAM" id="SSF52172">
    <property type="entry name" value="CheY-like"/>
    <property type="match status" value="1"/>
</dbReference>
<dbReference type="EMBL" id="RIBZ01000797">
    <property type="protein sequence ID" value="RNF90140.1"/>
    <property type="molecule type" value="Genomic_DNA"/>
</dbReference>
<reference evidence="4 5" key="1">
    <citation type="submission" date="2018-11" db="EMBL/GenBank/DDBJ databases">
        <title>The Potential of Streptomyces as Biocontrol Agents against the Tomato grey mould, Botrytis cinerea (Gray mold) Frontiers in Microbiology.</title>
        <authorList>
            <person name="Li D."/>
        </authorList>
    </citation>
    <scope>NUCLEOTIDE SEQUENCE [LARGE SCALE GENOMIC DNA]</scope>
    <source>
        <strain evidence="4 5">NEAU-LD23</strain>
    </source>
</reference>
<dbReference type="InterPro" id="IPR011006">
    <property type="entry name" value="CheY-like_superfamily"/>
</dbReference>
<evidence type="ECO:0000259" key="3">
    <source>
        <dbReference type="PROSITE" id="PS50921"/>
    </source>
</evidence>
<accession>A0A3M8TG99</accession>
<keyword evidence="5" id="KW-1185">Reference proteome</keyword>
<dbReference type="Pfam" id="PF03861">
    <property type="entry name" value="ANTAR"/>
    <property type="match status" value="1"/>
</dbReference>
<sequence length="251" mass="27175">MATRQGEATAMPEPAQPLIVEGAWRAEGDGEPAVLMPCLVAVDVVPDGRRMRVSVRGELDYGGQLLRRDLDEALRRSGSGIDLDLTALEFCDCSGLNVLLGLRQRALGQGKTVTIRGSSPAVERLLDVTDTRDLFAHPGLDDKATAPTARHDAGPRRETEQELRTEVTQLRRAMRTRPTIDLARGMLMVSFGLSPEAAWNVLVNTSQNTNTKVHLLARDLVSTIHGGKLPEAVQKQLAAEVAKACRPTSSP</sequence>
<dbReference type="Proteomes" id="UP000275401">
    <property type="component" value="Unassembled WGS sequence"/>
</dbReference>
<dbReference type="AlphaFoldDB" id="A0A3M8TG99"/>
<dbReference type="Gene3D" id="1.10.10.10">
    <property type="entry name" value="Winged helix-like DNA-binding domain superfamily/Winged helix DNA-binding domain"/>
    <property type="match status" value="1"/>
</dbReference>
<dbReference type="PROSITE" id="PS50921">
    <property type="entry name" value="ANTAR"/>
    <property type="match status" value="1"/>
</dbReference>
<comment type="caution">
    <text evidence="4">The sequence shown here is derived from an EMBL/GenBank/DDBJ whole genome shotgun (WGS) entry which is preliminary data.</text>
</comment>
<evidence type="ECO:0000313" key="5">
    <source>
        <dbReference type="Proteomes" id="UP000275401"/>
    </source>
</evidence>
<dbReference type="CDD" id="cd07043">
    <property type="entry name" value="STAS_anti-anti-sigma_factors"/>
    <property type="match status" value="1"/>
</dbReference>
<proteinExistence type="predicted"/>
<dbReference type="InterPro" id="IPR002645">
    <property type="entry name" value="STAS_dom"/>
</dbReference>
<protein>
    <submittedName>
        <fullName evidence="4">ANTAR domain-containing protein</fullName>
    </submittedName>
</protein>
<dbReference type="PROSITE" id="PS50801">
    <property type="entry name" value="STAS"/>
    <property type="match status" value="1"/>
</dbReference>
<feature type="region of interest" description="Disordered" evidence="1">
    <location>
        <begin position="137"/>
        <end position="164"/>
    </location>
</feature>
<name>A0A3M8TG99_9ACTN</name>
<dbReference type="InterPro" id="IPR005561">
    <property type="entry name" value="ANTAR"/>
</dbReference>
<evidence type="ECO:0000313" key="4">
    <source>
        <dbReference type="EMBL" id="RNF90140.1"/>
    </source>
</evidence>
<dbReference type="InterPro" id="IPR058548">
    <property type="entry name" value="MlaB-like_STAS"/>
</dbReference>
<gene>
    <name evidence="4" type="ORF">EEJ42_40845</name>
</gene>
<evidence type="ECO:0000256" key="1">
    <source>
        <dbReference type="SAM" id="MobiDB-lite"/>
    </source>
</evidence>
<feature type="domain" description="ANTAR" evidence="3">
    <location>
        <begin position="160"/>
        <end position="221"/>
    </location>
</feature>
<dbReference type="InterPro" id="IPR036513">
    <property type="entry name" value="STAS_dom_sf"/>
</dbReference>
<dbReference type="GO" id="GO:0003723">
    <property type="term" value="F:RNA binding"/>
    <property type="evidence" value="ECO:0007669"/>
    <property type="project" value="InterPro"/>
</dbReference>
<dbReference type="SMART" id="SM01012">
    <property type="entry name" value="ANTAR"/>
    <property type="match status" value="1"/>
</dbReference>
<organism evidence="4 5">
    <name type="scientific">Streptomyces botrytidirepellens</name>
    <dbReference type="NCBI Taxonomy" id="2486417"/>
    <lineage>
        <taxon>Bacteria</taxon>
        <taxon>Bacillati</taxon>
        <taxon>Actinomycetota</taxon>
        <taxon>Actinomycetes</taxon>
        <taxon>Kitasatosporales</taxon>
        <taxon>Streptomycetaceae</taxon>
        <taxon>Streptomyces</taxon>
    </lineage>
</organism>
<dbReference type="Gene3D" id="3.30.750.24">
    <property type="entry name" value="STAS domain"/>
    <property type="match status" value="1"/>
</dbReference>
<dbReference type="InterPro" id="IPR036388">
    <property type="entry name" value="WH-like_DNA-bd_sf"/>
</dbReference>
<dbReference type="SUPFAM" id="SSF52091">
    <property type="entry name" value="SpoIIaa-like"/>
    <property type="match status" value="1"/>
</dbReference>
<evidence type="ECO:0000259" key="2">
    <source>
        <dbReference type="PROSITE" id="PS50801"/>
    </source>
</evidence>